<dbReference type="PANTHER" id="PTHR11139">
    <property type="entry name" value="ATAXIA TELANGIECTASIA MUTATED ATM -RELATED"/>
    <property type="match status" value="1"/>
</dbReference>
<evidence type="ECO:0000259" key="2">
    <source>
        <dbReference type="Pfam" id="PF11865"/>
    </source>
</evidence>
<dbReference type="GO" id="GO:0031929">
    <property type="term" value="P:TOR signaling"/>
    <property type="evidence" value="ECO:0007669"/>
    <property type="project" value="TreeGrafter"/>
</dbReference>
<dbReference type="InterPro" id="IPR050517">
    <property type="entry name" value="DDR_Repair_Kinase"/>
</dbReference>
<dbReference type="Proteomes" id="UP001165065">
    <property type="component" value="Unassembled WGS sequence"/>
</dbReference>
<dbReference type="Gene3D" id="1.25.10.10">
    <property type="entry name" value="Leucine-rich Repeat Variant"/>
    <property type="match status" value="2"/>
</dbReference>
<evidence type="ECO:0000313" key="3">
    <source>
        <dbReference type="EMBL" id="GMI42811.1"/>
    </source>
</evidence>
<dbReference type="GO" id="GO:0005634">
    <property type="term" value="C:nucleus"/>
    <property type="evidence" value="ECO:0007669"/>
    <property type="project" value="TreeGrafter"/>
</dbReference>
<organism evidence="3 4">
    <name type="scientific">Triparma columacea</name>
    <dbReference type="NCBI Taxonomy" id="722753"/>
    <lineage>
        <taxon>Eukaryota</taxon>
        <taxon>Sar</taxon>
        <taxon>Stramenopiles</taxon>
        <taxon>Ochrophyta</taxon>
        <taxon>Bolidophyceae</taxon>
        <taxon>Parmales</taxon>
        <taxon>Triparmaceae</taxon>
        <taxon>Triparma</taxon>
    </lineage>
</organism>
<dbReference type="GO" id="GO:0031931">
    <property type="term" value="C:TORC1 complex"/>
    <property type="evidence" value="ECO:0007669"/>
    <property type="project" value="TreeGrafter"/>
</dbReference>
<dbReference type="SUPFAM" id="SSF48371">
    <property type="entry name" value="ARM repeat"/>
    <property type="match status" value="1"/>
</dbReference>
<evidence type="ECO:0000256" key="1">
    <source>
        <dbReference type="SAM" id="SignalP"/>
    </source>
</evidence>
<dbReference type="GO" id="GO:0031932">
    <property type="term" value="C:TORC2 complex"/>
    <property type="evidence" value="ECO:0007669"/>
    <property type="project" value="TreeGrafter"/>
</dbReference>
<dbReference type="GO" id="GO:0005737">
    <property type="term" value="C:cytoplasm"/>
    <property type="evidence" value="ECO:0007669"/>
    <property type="project" value="TreeGrafter"/>
</dbReference>
<feature type="non-terminal residue" evidence="3">
    <location>
        <position position="350"/>
    </location>
</feature>
<reference evidence="4" key="1">
    <citation type="journal article" date="2023" name="Commun. Biol.">
        <title>Genome analysis of Parmales, the sister group of diatoms, reveals the evolutionary specialization of diatoms from phago-mixotrophs to photoautotrophs.</title>
        <authorList>
            <person name="Ban H."/>
            <person name="Sato S."/>
            <person name="Yoshikawa S."/>
            <person name="Yamada K."/>
            <person name="Nakamura Y."/>
            <person name="Ichinomiya M."/>
            <person name="Sato N."/>
            <person name="Blanc-Mathieu R."/>
            <person name="Endo H."/>
            <person name="Kuwata A."/>
            <person name="Ogata H."/>
        </authorList>
    </citation>
    <scope>NUCLEOTIDE SEQUENCE [LARGE SCALE GENOMIC DNA]</scope>
</reference>
<feature type="non-terminal residue" evidence="3">
    <location>
        <position position="1"/>
    </location>
</feature>
<dbReference type="PANTHER" id="PTHR11139:SF9">
    <property type="entry name" value="SERINE_THREONINE-PROTEIN KINASE MTOR"/>
    <property type="match status" value="1"/>
</dbReference>
<dbReference type="InterPro" id="IPR011989">
    <property type="entry name" value="ARM-like"/>
</dbReference>
<evidence type="ECO:0000313" key="4">
    <source>
        <dbReference type="Proteomes" id="UP001165065"/>
    </source>
</evidence>
<feature type="chain" id="PRO_5040986432" description="Serine/threonine-protein kinase mTOR domain-containing protein" evidence="1">
    <location>
        <begin position="19"/>
        <end position="350"/>
    </location>
</feature>
<feature type="signal peptide" evidence="1">
    <location>
        <begin position="1"/>
        <end position="18"/>
    </location>
</feature>
<dbReference type="InterPro" id="IPR016024">
    <property type="entry name" value="ARM-type_fold"/>
</dbReference>
<name>A0A9W7GC46_9STRA</name>
<gene>
    <name evidence="3" type="ORF">TrCOL_g4305</name>
</gene>
<dbReference type="OrthoDB" id="151859at2759"/>
<dbReference type="Pfam" id="PF11865">
    <property type="entry name" value="mTOR_dom"/>
    <property type="match status" value="1"/>
</dbReference>
<comment type="caution">
    <text evidence="3">The sequence shown here is derived from an EMBL/GenBank/DDBJ whole genome shotgun (WGS) entry which is preliminary data.</text>
</comment>
<accession>A0A9W7GC46</accession>
<dbReference type="EMBL" id="BRYA01001438">
    <property type="protein sequence ID" value="GMI42811.1"/>
    <property type="molecule type" value="Genomic_DNA"/>
</dbReference>
<dbReference type="GO" id="GO:0016242">
    <property type="term" value="P:negative regulation of macroautophagy"/>
    <property type="evidence" value="ECO:0007669"/>
    <property type="project" value="TreeGrafter"/>
</dbReference>
<sequence>HISKLVLSLSTLSTFVDTSSTSTCSTILPFVGTVVASYLDHPSVEVRQEAALTCCRMLLPSNTANKLYTKNGINKRIRKNNLKPTPVPRSPGPSGQVVEQVLYKLLRVAVSDPSPEVRHCMILALDSRYDRYLCQAHHVSTLFLLVQDEVFAIRANALKLLGRLAVMNPAYVLPSLRQVLMRIILELQCNGDTGVRELATRTLIVFLRASALQRLVRPFLRSLVAVLPLKNVAPRLAAAALEALGELALVVRGGMKPWLSELIPHIIQTMKDQSSVSKQQTSLRTLGQLVGATGYVITPYLAYPNLMPIAVAVLPGTKNAPWNLRCEVLRTFGILGALDPQKLTAVTDSN</sequence>
<dbReference type="GO" id="GO:0004674">
    <property type="term" value="F:protein serine/threonine kinase activity"/>
    <property type="evidence" value="ECO:0007669"/>
    <property type="project" value="TreeGrafter"/>
</dbReference>
<feature type="domain" description="Serine/threonine-protein kinase mTOR" evidence="2">
    <location>
        <begin position="296"/>
        <end position="347"/>
    </location>
</feature>
<proteinExistence type="predicted"/>
<keyword evidence="1" id="KW-0732">Signal</keyword>
<dbReference type="AlphaFoldDB" id="A0A9W7GC46"/>
<protein>
    <recommendedName>
        <fullName evidence="2">Serine/threonine-protein kinase mTOR domain-containing protein</fullName>
    </recommendedName>
</protein>
<dbReference type="InterPro" id="IPR024585">
    <property type="entry name" value="mTOR_dom"/>
</dbReference>
<keyword evidence="4" id="KW-1185">Reference proteome</keyword>